<accession>A0A2H1WLS9</accession>
<dbReference type="AlphaFoldDB" id="A0A2H1WLS9"/>
<reference evidence="1" key="1">
    <citation type="submission" date="2016-07" db="EMBL/GenBank/DDBJ databases">
        <authorList>
            <person name="Bretaudeau A."/>
        </authorList>
    </citation>
    <scope>NUCLEOTIDE SEQUENCE</scope>
    <source>
        <strain evidence="1">Rice</strain>
        <tissue evidence="1">Whole body</tissue>
    </source>
</reference>
<proteinExistence type="predicted"/>
<organism evidence="1">
    <name type="scientific">Spodoptera frugiperda</name>
    <name type="common">Fall armyworm</name>
    <dbReference type="NCBI Taxonomy" id="7108"/>
    <lineage>
        <taxon>Eukaryota</taxon>
        <taxon>Metazoa</taxon>
        <taxon>Ecdysozoa</taxon>
        <taxon>Arthropoda</taxon>
        <taxon>Hexapoda</taxon>
        <taxon>Insecta</taxon>
        <taxon>Pterygota</taxon>
        <taxon>Neoptera</taxon>
        <taxon>Endopterygota</taxon>
        <taxon>Lepidoptera</taxon>
        <taxon>Glossata</taxon>
        <taxon>Ditrysia</taxon>
        <taxon>Noctuoidea</taxon>
        <taxon>Noctuidae</taxon>
        <taxon>Amphipyrinae</taxon>
        <taxon>Spodoptera</taxon>
    </lineage>
</organism>
<dbReference type="EMBL" id="ODYU01009531">
    <property type="protein sequence ID" value="SOQ54030.1"/>
    <property type="molecule type" value="Genomic_DNA"/>
</dbReference>
<evidence type="ECO:0000313" key="1">
    <source>
        <dbReference type="EMBL" id="SOQ54030.1"/>
    </source>
</evidence>
<protein>
    <submittedName>
        <fullName evidence="1">SFRICE_028655</fullName>
    </submittedName>
</protein>
<gene>
    <name evidence="1" type="ORF">SFRICE_028655</name>
</gene>
<name>A0A2H1WLS9_SPOFR</name>
<sequence length="60" mass="7073">MGVIEPPITLLTQRKRCFTSVFYDAVILLRSSRPIRVWLSHTYFPFIVILHLVAKFRVPE</sequence>